<reference evidence="5 6" key="1">
    <citation type="submission" date="2019-09" db="EMBL/GenBank/DDBJ databases">
        <title>YIM 48816 draft genome.</title>
        <authorList>
            <person name="Jiang L."/>
        </authorList>
    </citation>
    <scope>NUCLEOTIDE SEQUENCE [LARGE SCALE GENOMIC DNA]</scope>
    <source>
        <strain evidence="5 6">YIM 48816</strain>
    </source>
</reference>
<dbReference type="AlphaFoldDB" id="A0A6L3SUE6"/>
<evidence type="ECO:0000313" key="6">
    <source>
        <dbReference type="Proteomes" id="UP000474159"/>
    </source>
</evidence>
<protein>
    <recommendedName>
        <fullName evidence="1">thymidylate synthase</fullName>
        <ecNumber evidence="1">2.1.1.45</ecNumber>
    </recommendedName>
</protein>
<dbReference type="InterPro" id="IPR045097">
    <property type="entry name" value="Thymidate_synth/dCMP_Mease"/>
</dbReference>
<dbReference type="EMBL" id="VZZK01000030">
    <property type="protein sequence ID" value="KAB1076437.1"/>
    <property type="molecule type" value="Genomic_DNA"/>
</dbReference>
<evidence type="ECO:0000313" key="5">
    <source>
        <dbReference type="EMBL" id="KAB1076437.1"/>
    </source>
</evidence>
<sequence>MEICGDSLDEILIDLYQSLLDSGHSNTGTRGSTHEVLGAAIRLRRPRARLSRSENRGKPFSALAEFLWYLSGSGDLDFIRPYIPEYEKEAIDGRVPGAYGPRIFSMRAKLDQLDKVTKLLEWKPTSKRAVIQLFNAEDVALDYTAARDEGFIYREVPCTVSLQFLLREGFLHLSANMRSNDAYKGLPHDVFCFTMIQEMMARRLGAEPGEYLHYAGSMHIYEPDLDEVRGYVTEGHQKMVEMPPMPLGDPFDLAETLVAAEGRIRAGEPFSAAEMAPAPYWADFLRLLQAFWASGDETKLNALRADIAPAFRIFVDSRRDKPRRQPAPRQARFIRGREL</sequence>
<dbReference type="Pfam" id="PF00303">
    <property type="entry name" value="Thymidylat_synt"/>
    <property type="match status" value="1"/>
</dbReference>
<gene>
    <name evidence="5" type="ORF">F6X53_23215</name>
</gene>
<dbReference type="SUPFAM" id="SSF55831">
    <property type="entry name" value="Thymidylate synthase/dCMP hydroxymethylase"/>
    <property type="match status" value="1"/>
</dbReference>
<dbReference type="CDD" id="cd00351">
    <property type="entry name" value="TS_Pyrimidine_HMase"/>
    <property type="match status" value="1"/>
</dbReference>
<dbReference type="Gene3D" id="3.30.572.10">
    <property type="entry name" value="Thymidylate synthase/dCMP hydroxymethylase domain"/>
    <property type="match status" value="1"/>
</dbReference>
<dbReference type="PANTHER" id="PTHR11548:SF9">
    <property type="entry name" value="THYMIDYLATE SYNTHASE"/>
    <property type="match status" value="1"/>
</dbReference>
<accession>A0A6L3SUE6</accession>
<comment type="caution">
    <text evidence="5">The sequence shown here is derived from an EMBL/GenBank/DDBJ whole genome shotgun (WGS) entry which is preliminary data.</text>
</comment>
<dbReference type="InterPro" id="IPR000398">
    <property type="entry name" value="Thymidylate_synthase"/>
</dbReference>
<keyword evidence="6" id="KW-1185">Reference proteome</keyword>
<dbReference type="GO" id="GO:0005829">
    <property type="term" value="C:cytosol"/>
    <property type="evidence" value="ECO:0007669"/>
    <property type="project" value="TreeGrafter"/>
</dbReference>
<evidence type="ECO:0000256" key="3">
    <source>
        <dbReference type="ARBA" id="ARBA00022679"/>
    </source>
</evidence>
<organism evidence="5 6">
    <name type="scientific">Methylobacterium soli</name>
    <dbReference type="NCBI Taxonomy" id="553447"/>
    <lineage>
        <taxon>Bacteria</taxon>
        <taxon>Pseudomonadati</taxon>
        <taxon>Pseudomonadota</taxon>
        <taxon>Alphaproteobacteria</taxon>
        <taxon>Hyphomicrobiales</taxon>
        <taxon>Methylobacteriaceae</taxon>
        <taxon>Methylobacterium</taxon>
    </lineage>
</organism>
<keyword evidence="2" id="KW-0489">Methyltransferase</keyword>
<dbReference type="InterPro" id="IPR036926">
    <property type="entry name" value="Thymidate_synth/dCMP_Mease_sf"/>
</dbReference>
<evidence type="ECO:0000259" key="4">
    <source>
        <dbReference type="Pfam" id="PF00303"/>
    </source>
</evidence>
<dbReference type="PRINTS" id="PR00108">
    <property type="entry name" value="THYMDSNTHASE"/>
</dbReference>
<dbReference type="OrthoDB" id="7182974at2"/>
<dbReference type="GO" id="GO:0006231">
    <property type="term" value="P:dTMP biosynthetic process"/>
    <property type="evidence" value="ECO:0007669"/>
    <property type="project" value="InterPro"/>
</dbReference>
<keyword evidence="3" id="KW-0808">Transferase</keyword>
<name>A0A6L3SUE6_9HYPH</name>
<evidence type="ECO:0000256" key="2">
    <source>
        <dbReference type="ARBA" id="ARBA00022603"/>
    </source>
</evidence>
<dbReference type="GO" id="GO:0004799">
    <property type="term" value="F:thymidylate synthase activity"/>
    <property type="evidence" value="ECO:0007669"/>
    <property type="project" value="UniProtKB-EC"/>
</dbReference>
<dbReference type="InterPro" id="IPR023451">
    <property type="entry name" value="Thymidate_synth/dCMP_Mease_dom"/>
</dbReference>
<feature type="domain" description="Thymidylate synthase/dCMP hydroxymethylase" evidence="4">
    <location>
        <begin position="33"/>
        <end position="238"/>
    </location>
</feature>
<evidence type="ECO:0000256" key="1">
    <source>
        <dbReference type="ARBA" id="ARBA00011947"/>
    </source>
</evidence>
<dbReference type="Proteomes" id="UP000474159">
    <property type="component" value="Unassembled WGS sequence"/>
</dbReference>
<dbReference type="GO" id="GO:0032259">
    <property type="term" value="P:methylation"/>
    <property type="evidence" value="ECO:0007669"/>
    <property type="project" value="UniProtKB-KW"/>
</dbReference>
<dbReference type="PANTHER" id="PTHR11548">
    <property type="entry name" value="THYMIDYLATE SYNTHASE 1"/>
    <property type="match status" value="1"/>
</dbReference>
<proteinExistence type="predicted"/>
<dbReference type="EC" id="2.1.1.45" evidence="1"/>